<gene>
    <name evidence="1" type="ORF">VNO77_15241</name>
</gene>
<dbReference type="Proteomes" id="UP001367508">
    <property type="component" value="Unassembled WGS sequence"/>
</dbReference>
<keyword evidence="2" id="KW-1185">Reference proteome</keyword>
<evidence type="ECO:0000313" key="2">
    <source>
        <dbReference type="Proteomes" id="UP001367508"/>
    </source>
</evidence>
<protein>
    <submittedName>
        <fullName evidence="1">Uncharacterized protein</fullName>
    </submittedName>
</protein>
<accession>A0AAN9LYU9</accession>
<dbReference type="AlphaFoldDB" id="A0AAN9LYU9"/>
<sequence>MEFPSALACHDRMPEGQSCLLSFLTMCGLQGNLRRVPKDVGLRCLSRMRVQLQAKVEGQLFEDLPLEQGSWRGFSMMAALIRSSGVASDDLVGPPRRVLRL</sequence>
<comment type="caution">
    <text evidence="1">The sequence shown here is derived from an EMBL/GenBank/DDBJ whole genome shotgun (WGS) entry which is preliminary data.</text>
</comment>
<proteinExistence type="predicted"/>
<dbReference type="EMBL" id="JAYMYQ010000003">
    <property type="protein sequence ID" value="KAK7344950.1"/>
    <property type="molecule type" value="Genomic_DNA"/>
</dbReference>
<name>A0AAN9LYU9_CANGL</name>
<evidence type="ECO:0000313" key="1">
    <source>
        <dbReference type="EMBL" id="KAK7344950.1"/>
    </source>
</evidence>
<reference evidence="1 2" key="1">
    <citation type="submission" date="2024-01" db="EMBL/GenBank/DDBJ databases">
        <title>The genomes of 5 underutilized Papilionoideae crops provide insights into root nodulation and disease resistanc.</title>
        <authorList>
            <person name="Jiang F."/>
        </authorList>
    </citation>
    <scope>NUCLEOTIDE SEQUENCE [LARGE SCALE GENOMIC DNA]</scope>
    <source>
        <strain evidence="1">LVBAO_FW01</strain>
        <tissue evidence="1">Leaves</tissue>
    </source>
</reference>
<organism evidence="1 2">
    <name type="scientific">Canavalia gladiata</name>
    <name type="common">Sword bean</name>
    <name type="synonym">Dolichos gladiatus</name>
    <dbReference type="NCBI Taxonomy" id="3824"/>
    <lineage>
        <taxon>Eukaryota</taxon>
        <taxon>Viridiplantae</taxon>
        <taxon>Streptophyta</taxon>
        <taxon>Embryophyta</taxon>
        <taxon>Tracheophyta</taxon>
        <taxon>Spermatophyta</taxon>
        <taxon>Magnoliopsida</taxon>
        <taxon>eudicotyledons</taxon>
        <taxon>Gunneridae</taxon>
        <taxon>Pentapetalae</taxon>
        <taxon>rosids</taxon>
        <taxon>fabids</taxon>
        <taxon>Fabales</taxon>
        <taxon>Fabaceae</taxon>
        <taxon>Papilionoideae</taxon>
        <taxon>50 kb inversion clade</taxon>
        <taxon>NPAAA clade</taxon>
        <taxon>indigoferoid/millettioid clade</taxon>
        <taxon>Phaseoleae</taxon>
        <taxon>Canavalia</taxon>
    </lineage>
</organism>